<keyword evidence="1" id="KW-0051">Antiviral defense</keyword>
<keyword evidence="5" id="KW-1185">Reference proteome</keyword>
<dbReference type="Pfam" id="PF03787">
    <property type="entry name" value="RAMPs"/>
    <property type="match status" value="2"/>
</dbReference>
<feature type="domain" description="CRISPR type III-associated protein" evidence="3">
    <location>
        <begin position="33"/>
        <end position="167"/>
    </location>
</feature>
<dbReference type="PANTHER" id="PTHR35579">
    <property type="entry name" value="CRISPR SYSTEM CMS ENDORIBONUCLEASE CSM3"/>
    <property type="match status" value="1"/>
</dbReference>
<dbReference type="PANTHER" id="PTHR35579:SF6">
    <property type="entry name" value="DUF324 DOMAIN-CONTAINING PROTEIN"/>
    <property type="match status" value="1"/>
</dbReference>
<protein>
    <recommendedName>
        <fullName evidence="3">CRISPR type III-associated protein domain-containing protein</fullName>
    </recommendedName>
</protein>
<evidence type="ECO:0000256" key="2">
    <source>
        <dbReference type="ARBA" id="ARBA00093789"/>
    </source>
</evidence>
<name>A0ABN1NBS2_9ACTN</name>
<evidence type="ECO:0000256" key="1">
    <source>
        <dbReference type="ARBA" id="ARBA00023118"/>
    </source>
</evidence>
<reference evidence="4 5" key="1">
    <citation type="journal article" date="2019" name="Int. J. Syst. Evol. Microbiol.">
        <title>The Global Catalogue of Microorganisms (GCM) 10K type strain sequencing project: providing services to taxonomists for standard genome sequencing and annotation.</title>
        <authorList>
            <consortium name="The Broad Institute Genomics Platform"/>
            <consortium name="The Broad Institute Genome Sequencing Center for Infectious Disease"/>
            <person name="Wu L."/>
            <person name="Ma J."/>
        </authorList>
    </citation>
    <scope>NUCLEOTIDE SEQUENCE [LARGE SCALE GENOMIC DNA]</scope>
    <source>
        <strain evidence="4 5">JCM 10673</strain>
    </source>
</reference>
<comment type="subunit">
    <text evidence="2">Part of the Csm effector complex that includes Cas10, Csm2, Csm3, Csm4 and Csm5.</text>
</comment>
<feature type="domain" description="CRISPR type III-associated protein" evidence="3">
    <location>
        <begin position="231"/>
        <end position="411"/>
    </location>
</feature>
<evidence type="ECO:0000259" key="3">
    <source>
        <dbReference type="Pfam" id="PF03787"/>
    </source>
</evidence>
<dbReference type="RefSeq" id="WP_344045616.1">
    <property type="nucleotide sequence ID" value="NZ_BAAAHG010000001.1"/>
</dbReference>
<sequence length="440" mass="46573">MTASLLLARIVLRLDSPASVAAPEQHDGLIGTLREVARDGWGDPWIPPSSLAGSFRAHVRATSGPETERLLMGYEEEHTTQGRPSPVRFLGTRLDEPALTARTRTAVDPRRAAAATGLLHTHELLQPGCRITCWIQVDAPEHHRTVLDHLTTWNPVIGGGRTTGHGTTTTVSLEQAVLDLTTREDRRLWLTHGGPALFEAVALQPVALKQASTGAGARTVLPVLTWRIVDALHIGNATTAPVSASDDGTTGPQAALLLRDHTGTPYVPGTTWKGLLRHRTAYILRSTGHDACPGLNDTCGTCPACQVFGWTGKDGGGARGALRFPDTPLRDVTVVKRQHVALDRFTGGAAEGLLYTEEVAESGTLTLAIETDRAPDALPAPALAALTLALQDLHDGLIGLGKGTTRGQGTLRCTQPDLLARLASEARATLTRSIPAGATA</sequence>
<dbReference type="InterPro" id="IPR005537">
    <property type="entry name" value="RAMP_III_fam"/>
</dbReference>
<dbReference type="CDD" id="cd09726">
    <property type="entry name" value="RAMP_I_III"/>
    <property type="match status" value="1"/>
</dbReference>
<accession>A0ABN1NBS2</accession>
<evidence type="ECO:0000313" key="5">
    <source>
        <dbReference type="Proteomes" id="UP001501005"/>
    </source>
</evidence>
<comment type="caution">
    <text evidence="4">The sequence shown here is derived from an EMBL/GenBank/DDBJ whole genome shotgun (WGS) entry which is preliminary data.</text>
</comment>
<dbReference type="EMBL" id="BAAAHG010000001">
    <property type="protein sequence ID" value="GAA0901318.1"/>
    <property type="molecule type" value="Genomic_DNA"/>
</dbReference>
<gene>
    <name evidence="4" type="ORF">GCM10009549_02070</name>
</gene>
<dbReference type="Proteomes" id="UP001501005">
    <property type="component" value="Unassembled WGS sequence"/>
</dbReference>
<organism evidence="4 5">
    <name type="scientific">Streptomyces thermoalcalitolerans</name>
    <dbReference type="NCBI Taxonomy" id="65605"/>
    <lineage>
        <taxon>Bacteria</taxon>
        <taxon>Bacillati</taxon>
        <taxon>Actinomycetota</taxon>
        <taxon>Actinomycetes</taxon>
        <taxon>Kitasatosporales</taxon>
        <taxon>Streptomycetaceae</taxon>
        <taxon>Streptomyces</taxon>
    </lineage>
</organism>
<proteinExistence type="predicted"/>
<dbReference type="InterPro" id="IPR052216">
    <property type="entry name" value="CRISPR_Csm3_endoribonuclease"/>
</dbReference>
<evidence type="ECO:0000313" key="4">
    <source>
        <dbReference type="EMBL" id="GAA0901318.1"/>
    </source>
</evidence>